<evidence type="ECO:0000313" key="4">
    <source>
        <dbReference type="EMBL" id="CUR51769.1"/>
    </source>
</evidence>
<dbReference type="InterPro" id="IPR005659">
    <property type="entry name" value="Chemorcpt_Glu_NH3ase_CheD"/>
</dbReference>
<dbReference type="InterPro" id="IPR038592">
    <property type="entry name" value="CheD-like_sf"/>
</dbReference>
<dbReference type="SUPFAM" id="SSF64438">
    <property type="entry name" value="CNF1/YfiH-like putative cysteine hydrolases"/>
    <property type="match status" value="1"/>
</dbReference>
<evidence type="ECO:0000256" key="1">
    <source>
        <dbReference type="ARBA" id="ARBA00022500"/>
    </source>
</evidence>
<gene>
    <name evidence="3 4" type="primary">cheD</name>
    <name evidence="4" type="ORF">NDEV_1004</name>
</gene>
<dbReference type="KEGG" id="ndv:NDEV_1004"/>
<evidence type="ECO:0000256" key="2">
    <source>
        <dbReference type="ARBA" id="ARBA00022801"/>
    </source>
</evidence>
<keyword evidence="5" id="KW-1185">Reference proteome</keyword>
<dbReference type="Proteomes" id="UP000196239">
    <property type="component" value="Chromosome 1"/>
</dbReference>
<dbReference type="CDD" id="cd16352">
    <property type="entry name" value="CheD"/>
    <property type="match status" value="1"/>
</dbReference>
<organism evidence="4 5">
    <name type="scientific">Nitrosotalea devaniterrae</name>
    <dbReference type="NCBI Taxonomy" id="1078905"/>
    <lineage>
        <taxon>Archaea</taxon>
        <taxon>Nitrososphaerota</taxon>
        <taxon>Nitrososphaeria</taxon>
        <taxon>Nitrosotaleales</taxon>
        <taxon>Nitrosotaleaceae</taxon>
        <taxon>Nitrosotalea</taxon>
    </lineage>
</organism>
<keyword evidence="2 3" id="KW-0378">Hydrolase</keyword>
<proteinExistence type="inferred from homology"/>
<dbReference type="InterPro" id="IPR011324">
    <property type="entry name" value="Cytotoxic_necrot_fac-like_cat"/>
</dbReference>
<dbReference type="HAMAP" id="MF_01440">
    <property type="entry name" value="CheD"/>
    <property type="match status" value="1"/>
</dbReference>
<protein>
    <recommendedName>
        <fullName evidence="3">Probable chemoreceptor glutamine deamidase CheD</fullName>
        <ecNumber evidence="3">3.5.1.44</ecNumber>
    </recommendedName>
</protein>
<dbReference type="EC" id="3.5.1.44" evidence="3"/>
<dbReference type="GO" id="GO:0006935">
    <property type="term" value="P:chemotaxis"/>
    <property type="evidence" value="ECO:0007669"/>
    <property type="project" value="UniProtKB-UniRule"/>
</dbReference>
<dbReference type="Gene3D" id="3.30.1330.200">
    <property type="match status" value="1"/>
</dbReference>
<dbReference type="EMBL" id="LN890280">
    <property type="protein sequence ID" value="CUR51769.1"/>
    <property type="molecule type" value="Genomic_DNA"/>
</dbReference>
<dbReference type="GO" id="GO:0050568">
    <property type="term" value="F:protein-glutamine glutaminase activity"/>
    <property type="evidence" value="ECO:0007669"/>
    <property type="project" value="UniProtKB-UniRule"/>
</dbReference>
<dbReference type="AlphaFoldDB" id="A0A128A344"/>
<evidence type="ECO:0000256" key="3">
    <source>
        <dbReference type="HAMAP-Rule" id="MF_01440"/>
    </source>
</evidence>
<keyword evidence="1 3" id="KW-0145">Chemotaxis</keyword>
<comment type="similarity">
    <text evidence="3">Belongs to the CheD family.</text>
</comment>
<sequence length="165" mass="18254">MNRVIEIKMGGLEIITDETEELKTFVGSCVAICLFDFVSKVAGMAHVMLPKKSDGTKFAGKNDVGKYADEALSYMVNDMVKKGADPKRIKAKMAGGATIFAHESETSLFNVGPRNIAFLKQILQENNIPLVSEDTGENFGRWVRFNLQSGEMLVTSNLKKFEKII</sequence>
<name>A0A128A344_9ARCH</name>
<evidence type="ECO:0000313" key="5">
    <source>
        <dbReference type="Proteomes" id="UP000196239"/>
    </source>
</evidence>
<reference evidence="5" key="1">
    <citation type="submission" date="2015-10" db="EMBL/GenBank/DDBJ databases">
        <authorList>
            <person name="Lehtovirta-Morley L.E."/>
            <person name="Vieille C."/>
        </authorList>
    </citation>
    <scope>NUCLEOTIDE SEQUENCE [LARGE SCALE GENOMIC DNA]</scope>
</reference>
<comment type="function">
    <text evidence="3">Probably deamidates glutamine residues to glutamate on methyl-accepting chemotaxis receptors (MCPs), playing an important role in chemotaxis.</text>
</comment>
<dbReference type="PANTHER" id="PTHR35147:SF1">
    <property type="entry name" value="CHEMORECEPTOR GLUTAMINE DEAMIDASE CHED-RELATED"/>
    <property type="match status" value="1"/>
</dbReference>
<accession>A0A128A344</accession>
<dbReference type="Pfam" id="PF03975">
    <property type="entry name" value="CheD"/>
    <property type="match status" value="1"/>
</dbReference>
<keyword evidence="4" id="KW-0675">Receptor</keyword>
<dbReference type="PANTHER" id="PTHR35147">
    <property type="entry name" value="CHEMORECEPTOR GLUTAMINE DEAMIDASE CHED-RELATED"/>
    <property type="match status" value="1"/>
</dbReference>
<comment type="catalytic activity">
    <reaction evidence="3">
        <text>L-glutaminyl-[protein] + H2O = L-glutamyl-[protein] + NH4(+)</text>
        <dbReference type="Rhea" id="RHEA:16441"/>
        <dbReference type="Rhea" id="RHEA-COMP:10207"/>
        <dbReference type="Rhea" id="RHEA-COMP:10208"/>
        <dbReference type="ChEBI" id="CHEBI:15377"/>
        <dbReference type="ChEBI" id="CHEBI:28938"/>
        <dbReference type="ChEBI" id="CHEBI:29973"/>
        <dbReference type="ChEBI" id="CHEBI:30011"/>
        <dbReference type="EC" id="3.5.1.44"/>
    </reaction>
</comment>